<evidence type="ECO:0000256" key="4">
    <source>
        <dbReference type="ARBA" id="ARBA00022801"/>
    </source>
</evidence>
<keyword evidence="10" id="KW-0408">Iron</keyword>
<feature type="domain" description="Glycosyl hydrolase family 4 C-terminal" evidence="13">
    <location>
        <begin position="231"/>
        <end position="456"/>
    </location>
</feature>
<keyword evidence="6 10" id="KW-0464">Manganese</keyword>
<evidence type="ECO:0000313" key="14">
    <source>
        <dbReference type="EMBL" id="RJP24182.1"/>
    </source>
</evidence>
<protein>
    <recommendedName>
        <fullName evidence="13">Glycosyl hydrolase family 4 C-terminal domain-containing protein</fullName>
    </recommendedName>
</protein>
<dbReference type="PANTHER" id="PTHR32092:SF6">
    <property type="entry name" value="ALPHA-GALACTOSIDASE"/>
    <property type="match status" value="1"/>
</dbReference>
<feature type="binding site" evidence="9">
    <location>
        <position position="184"/>
    </location>
    <ligand>
        <name>substrate</name>
    </ligand>
</feature>
<dbReference type="AlphaFoldDB" id="A0A3A4NYZ0"/>
<evidence type="ECO:0000256" key="12">
    <source>
        <dbReference type="RuleBase" id="RU361152"/>
    </source>
</evidence>
<dbReference type="Gene3D" id="3.90.1820.10">
    <property type="entry name" value="AglA-like glucosidase"/>
    <property type="match status" value="1"/>
</dbReference>
<evidence type="ECO:0000256" key="2">
    <source>
        <dbReference type="ARBA" id="ARBA00010141"/>
    </source>
</evidence>
<dbReference type="InterPro" id="IPR001088">
    <property type="entry name" value="Glyco_hydro_4"/>
</dbReference>
<comment type="cofactor">
    <cofactor evidence="12">
        <name>NAD(+)</name>
        <dbReference type="ChEBI" id="CHEBI:57540"/>
    </cofactor>
    <text evidence="12">Binds 1 NAD(+) per subunit.</text>
</comment>
<dbReference type="SUPFAM" id="SSF56327">
    <property type="entry name" value="LDH C-terminal domain-like"/>
    <property type="match status" value="1"/>
</dbReference>
<organism evidence="14 15">
    <name type="scientific">Abyssobacteria bacterium (strain SURF_5)</name>
    <dbReference type="NCBI Taxonomy" id="2093360"/>
    <lineage>
        <taxon>Bacteria</taxon>
        <taxon>Pseudomonadati</taxon>
        <taxon>Candidatus Hydrogenedentota</taxon>
        <taxon>Candidatus Abyssobacteria</taxon>
    </lineage>
</organism>
<dbReference type="InterPro" id="IPR036291">
    <property type="entry name" value="NAD(P)-bd_dom_sf"/>
</dbReference>
<dbReference type="PRINTS" id="PR00732">
    <property type="entry name" value="GLHYDRLASE4"/>
</dbReference>
<evidence type="ECO:0000256" key="1">
    <source>
        <dbReference type="ARBA" id="ARBA00001936"/>
    </source>
</evidence>
<evidence type="ECO:0000256" key="8">
    <source>
        <dbReference type="ARBA" id="ARBA00023295"/>
    </source>
</evidence>
<comment type="similarity">
    <text evidence="2 12">Belongs to the glycosyl hydrolase 4 family.</text>
</comment>
<dbReference type="Pfam" id="PF11975">
    <property type="entry name" value="Glyco_hydro_4C"/>
    <property type="match status" value="1"/>
</dbReference>
<dbReference type="InterPro" id="IPR022616">
    <property type="entry name" value="Glyco_hydro_4_C"/>
</dbReference>
<feature type="binding site" evidence="10">
    <location>
        <position position="205"/>
    </location>
    <ligand>
        <name>Mn(2+)</name>
        <dbReference type="ChEBI" id="CHEBI:29035"/>
    </ligand>
</feature>
<evidence type="ECO:0000259" key="13">
    <source>
        <dbReference type="Pfam" id="PF11975"/>
    </source>
</evidence>
<keyword evidence="7" id="KW-0119">Carbohydrate metabolism</keyword>
<dbReference type="GO" id="GO:0046872">
    <property type="term" value="F:metal ion binding"/>
    <property type="evidence" value="ECO:0007669"/>
    <property type="project" value="UniProtKB-KW"/>
</dbReference>
<dbReference type="GO" id="GO:0004553">
    <property type="term" value="F:hydrolase activity, hydrolyzing O-glycosyl compounds"/>
    <property type="evidence" value="ECO:0007669"/>
    <property type="project" value="InterPro"/>
</dbReference>
<dbReference type="PANTHER" id="PTHR32092">
    <property type="entry name" value="6-PHOSPHO-BETA-GLUCOSIDASE-RELATED"/>
    <property type="match status" value="1"/>
</dbReference>
<dbReference type="Proteomes" id="UP000265882">
    <property type="component" value="Unassembled WGS sequence"/>
</dbReference>
<evidence type="ECO:0000256" key="5">
    <source>
        <dbReference type="ARBA" id="ARBA00023027"/>
    </source>
</evidence>
<keyword evidence="8 12" id="KW-0326">Glycosidase</keyword>
<name>A0A3A4NYZ0_ABYX5</name>
<comment type="caution">
    <text evidence="14">The sequence shown here is derived from an EMBL/GenBank/DDBJ whole genome shotgun (WGS) entry which is preliminary data.</text>
</comment>
<keyword evidence="10" id="KW-0170">Cobalt</keyword>
<dbReference type="Pfam" id="PF02056">
    <property type="entry name" value="Glyco_hydro_4"/>
    <property type="match status" value="1"/>
</dbReference>
<keyword evidence="3 10" id="KW-0479">Metal-binding</keyword>
<reference evidence="14 15" key="1">
    <citation type="journal article" date="2017" name="ISME J.">
        <title>Energy and carbon metabolisms in a deep terrestrial subsurface fluid microbial community.</title>
        <authorList>
            <person name="Momper L."/>
            <person name="Jungbluth S.P."/>
            <person name="Lee M.D."/>
            <person name="Amend J.P."/>
        </authorList>
    </citation>
    <scope>NUCLEOTIDE SEQUENCE [LARGE SCALE GENOMIC DNA]</scope>
    <source>
        <strain evidence="14">SURF_5</strain>
    </source>
</reference>
<keyword evidence="5 12" id="KW-0520">NAD</keyword>
<dbReference type="InterPro" id="IPR015955">
    <property type="entry name" value="Lactate_DH/Glyco_Ohase_4_C"/>
</dbReference>
<feature type="site" description="Increases basicity of active site Tyr" evidence="11">
    <location>
        <position position="146"/>
    </location>
</feature>
<keyword evidence="10" id="KW-0533">Nickel</keyword>
<accession>A0A3A4NYZ0</accession>
<evidence type="ECO:0000256" key="7">
    <source>
        <dbReference type="ARBA" id="ARBA00023277"/>
    </source>
</evidence>
<evidence type="ECO:0000256" key="3">
    <source>
        <dbReference type="ARBA" id="ARBA00022723"/>
    </source>
</evidence>
<evidence type="ECO:0000256" key="6">
    <source>
        <dbReference type="ARBA" id="ARBA00023211"/>
    </source>
</evidence>
<gene>
    <name evidence="14" type="ORF">C4520_04645</name>
</gene>
<feature type="binding site" evidence="10">
    <location>
        <position position="236"/>
    </location>
    <ligand>
        <name>Mn(2+)</name>
        <dbReference type="ChEBI" id="CHEBI:29035"/>
    </ligand>
</feature>
<dbReference type="GO" id="GO:0016616">
    <property type="term" value="F:oxidoreductase activity, acting on the CH-OH group of donors, NAD or NADP as acceptor"/>
    <property type="evidence" value="ECO:0007669"/>
    <property type="project" value="InterPro"/>
</dbReference>
<dbReference type="EMBL" id="QZKU01000039">
    <property type="protein sequence ID" value="RJP24182.1"/>
    <property type="molecule type" value="Genomic_DNA"/>
</dbReference>
<dbReference type="InterPro" id="IPR053715">
    <property type="entry name" value="GH4_Enzyme_sf"/>
</dbReference>
<comment type="cofactor">
    <cofactor evidence="1">
        <name>Mn(2+)</name>
        <dbReference type="ChEBI" id="CHEBI:29035"/>
    </cofactor>
</comment>
<evidence type="ECO:0000256" key="11">
    <source>
        <dbReference type="PIRSR" id="PIRSR601088-4"/>
    </source>
</evidence>
<proteinExistence type="inferred from homology"/>
<sequence>MLKSLNQEISGLASLMTPRPESAEKGGAMKPLNDPKIPARIVIIGGGSYNWAPTIVNDILLTPSLNGSTIILEDISPEPLKIIGELSRKMIADKGSDCRIRTTTDEAEALQDADFVIVTISTGGFETMANDLEIPARYGVNQTVGDTVGPGGLARALRSIPVLVNIAKHMEKQCPRAWLINITNPMSTLCLAIKKTTKIKTIGLCHELQGVLFIVKSMVGLPETTKLDFTVAGVNHFIWLLRLSMNGRDGFQMLRQWSKNPTPFRVHDQDVKEMFAPSTIDHAKLKIELFKQLGYLPAAGDRHIVEFFEGYLKDVAQTEFRYQIKPTSIKERGESWLAAMRAYVHGMLEGNFPLPHEKSTETISEILAALAGGINPIIDVVNLPNTGQIKNLPNDCVVETLGTISLNSAEPCEPIGLPGPICDLILPHAENQSLIVQAALGGDRSAALEYLRRDPLSRNSSNPKKMLDDLLLAHRRYLPQF</sequence>
<evidence type="ECO:0000256" key="10">
    <source>
        <dbReference type="PIRSR" id="PIRSR601088-3"/>
    </source>
</evidence>
<dbReference type="SUPFAM" id="SSF51735">
    <property type="entry name" value="NAD(P)-binding Rossmann-fold domains"/>
    <property type="match status" value="1"/>
</dbReference>
<keyword evidence="4 12" id="KW-0378">Hydrolase</keyword>
<evidence type="ECO:0000256" key="9">
    <source>
        <dbReference type="PIRSR" id="PIRSR601088-2"/>
    </source>
</evidence>
<evidence type="ECO:0000313" key="15">
    <source>
        <dbReference type="Proteomes" id="UP000265882"/>
    </source>
</evidence>
<dbReference type="GO" id="GO:0005975">
    <property type="term" value="P:carbohydrate metabolic process"/>
    <property type="evidence" value="ECO:0007669"/>
    <property type="project" value="InterPro"/>
</dbReference>